<feature type="region of interest" description="Disordered" evidence="1">
    <location>
        <begin position="39"/>
        <end position="75"/>
    </location>
</feature>
<sequence length="75" mass="7580">MTGATGTTGAPAFAMLGAQAPVCVDGVCALPDPVATDSIAADAPEHDASNRDASNRDASAREASAHDDQDDRPER</sequence>
<evidence type="ECO:0000313" key="3">
    <source>
        <dbReference type="Proteomes" id="UP000231693"/>
    </source>
</evidence>
<organism evidence="2 3">
    <name type="scientific">Sediminihabitans luteus</name>
    <dbReference type="NCBI Taxonomy" id="1138585"/>
    <lineage>
        <taxon>Bacteria</taxon>
        <taxon>Bacillati</taxon>
        <taxon>Actinomycetota</taxon>
        <taxon>Actinomycetes</taxon>
        <taxon>Micrococcales</taxon>
        <taxon>Cellulomonadaceae</taxon>
        <taxon>Sediminihabitans</taxon>
    </lineage>
</organism>
<dbReference type="Proteomes" id="UP000231693">
    <property type="component" value="Unassembled WGS sequence"/>
</dbReference>
<evidence type="ECO:0000256" key="1">
    <source>
        <dbReference type="SAM" id="MobiDB-lite"/>
    </source>
</evidence>
<name>A0A2M9CC02_9CELL</name>
<proteinExistence type="predicted"/>
<comment type="caution">
    <text evidence="2">The sequence shown here is derived from an EMBL/GenBank/DDBJ whole genome shotgun (WGS) entry which is preliminary data.</text>
</comment>
<reference evidence="2 3" key="1">
    <citation type="submission" date="2017-11" db="EMBL/GenBank/DDBJ databases">
        <title>Genomic Encyclopedia of Archaeal and Bacterial Type Strains, Phase II (KMG-II): From Individual Species to Whole Genera.</title>
        <authorList>
            <person name="Goeker M."/>
        </authorList>
    </citation>
    <scope>NUCLEOTIDE SEQUENCE [LARGE SCALE GENOMIC DNA]</scope>
    <source>
        <strain evidence="2 3">DSM 25478</strain>
    </source>
</reference>
<protein>
    <submittedName>
        <fullName evidence="2">Uncharacterized protein</fullName>
    </submittedName>
</protein>
<keyword evidence="3" id="KW-1185">Reference proteome</keyword>
<feature type="compositionally biased region" description="Basic and acidic residues" evidence="1">
    <location>
        <begin position="43"/>
        <end position="75"/>
    </location>
</feature>
<gene>
    <name evidence="2" type="ORF">CLV28_3020</name>
</gene>
<evidence type="ECO:0000313" key="2">
    <source>
        <dbReference type="EMBL" id="PJJ68604.1"/>
    </source>
</evidence>
<accession>A0A2M9CC02</accession>
<dbReference type="EMBL" id="PGFE01000007">
    <property type="protein sequence ID" value="PJJ68604.1"/>
    <property type="molecule type" value="Genomic_DNA"/>
</dbReference>
<dbReference type="AlphaFoldDB" id="A0A2M9CC02"/>